<organism evidence="1 2">
    <name type="scientific">Penicillium camemberti (strain FM 013)</name>
    <dbReference type="NCBI Taxonomy" id="1429867"/>
    <lineage>
        <taxon>Eukaryota</taxon>
        <taxon>Fungi</taxon>
        <taxon>Dikarya</taxon>
        <taxon>Ascomycota</taxon>
        <taxon>Pezizomycotina</taxon>
        <taxon>Eurotiomycetes</taxon>
        <taxon>Eurotiomycetidae</taxon>
        <taxon>Eurotiales</taxon>
        <taxon>Aspergillaceae</taxon>
        <taxon>Penicillium</taxon>
    </lineage>
</organism>
<sequence length="59" mass="6557">MAAHPLLDLNAAELKQAASLFARSIVARNWSSKPLPLRSRPSNLFSNTSRRKKMAPVCH</sequence>
<name>A0A0G4PK64_PENC3</name>
<dbReference type="AlphaFoldDB" id="A0A0G4PK64"/>
<accession>A0A0G4PK64</accession>
<keyword evidence="2" id="KW-1185">Reference proteome</keyword>
<reference evidence="1 2" key="1">
    <citation type="journal article" date="2014" name="Nat. Commun.">
        <title>Multiple recent horizontal transfers of a large genomic region in cheese making fungi.</title>
        <authorList>
            <person name="Cheeseman K."/>
            <person name="Ropars J."/>
            <person name="Renault P."/>
            <person name="Dupont J."/>
            <person name="Gouzy J."/>
            <person name="Branca A."/>
            <person name="Abraham A.L."/>
            <person name="Ceppi M."/>
            <person name="Conseiller E."/>
            <person name="Debuchy R."/>
            <person name="Malagnac F."/>
            <person name="Goarin A."/>
            <person name="Silar P."/>
            <person name="Lacoste S."/>
            <person name="Sallet E."/>
            <person name="Bensimon A."/>
            <person name="Giraud T."/>
            <person name="Brygoo Y."/>
        </authorList>
    </citation>
    <scope>NUCLEOTIDE SEQUENCE [LARGE SCALE GENOMIC DNA]</scope>
    <source>
        <strain evidence="2">FM 013</strain>
    </source>
</reference>
<evidence type="ECO:0000313" key="1">
    <source>
        <dbReference type="EMBL" id="CRL26749.1"/>
    </source>
</evidence>
<protein>
    <submittedName>
        <fullName evidence="1">Str. FM013</fullName>
    </submittedName>
</protein>
<evidence type="ECO:0000313" key="2">
    <source>
        <dbReference type="Proteomes" id="UP000053732"/>
    </source>
</evidence>
<gene>
    <name evidence="1" type="ORF">PCAMFM013_S019g000166</name>
</gene>
<dbReference type="Proteomes" id="UP000053732">
    <property type="component" value="Unassembled WGS sequence"/>
</dbReference>
<proteinExistence type="predicted"/>
<dbReference type="EMBL" id="HG793152">
    <property type="protein sequence ID" value="CRL26749.1"/>
    <property type="molecule type" value="Genomic_DNA"/>
</dbReference>